<gene>
    <name evidence="1" type="ORF">OTK00_000509</name>
</gene>
<keyword evidence="2" id="KW-1185">Reference proteome</keyword>
<sequence length="304" mass="34635">MVKRVVSVSIGSSKRNHKVYARIKGIDFEIERIGTDGSIEKAIEIIKSLDGKVDAFGMGGIDIVLYGGGKNYVIKKALPIKNAAQKTPLVDGTGVKNTFEKWVIKYLQKNNVIDFKDRTALVVCALDRYKLAEGLYEAGCKLLLGDALFALGIPFMIKSLKTFYYLAALLVPFIIKLPFEMLYPNDDRKEENPKKLQKYWKYYKIADIIAGDYKYIQKYMPDNLENKIIITNTITKEDVEDLKARKLKMLVTTTPEFDGRSFGTNVVEAILVALTGKRLEEMSEQEIEELIKEIDFKPRVEIFY</sequence>
<dbReference type="Proteomes" id="UP001164909">
    <property type="component" value="Chromosome"/>
</dbReference>
<accession>A0ABY7BP69</accession>
<dbReference type="EMBL" id="CP113865">
    <property type="protein sequence ID" value="WAM34325.1"/>
    <property type="molecule type" value="Genomic_DNA"/>
</dbReference>
<proteinExistence type="predicted"/>
<dbReference type="RefSeq" id="WP_045170361.1">
    <property type="nucleotide sequence ID" value="NZ_CP113865.1"/>
</dbReference>
<organism evidence="1 2">
    <name type="scientific">Caldicellulosiruptor morganii</name>
    <dbReference type="NCBI Taxonomy" id="1387555"/>
    <lineage>
        <taxon>Bacteria</taxon>
        <taxon>Bacillati</taxon>
        <taxon>Bacillota</taxon>
        <taxon>Bacillota incertae sedis</taxon>
        <taxon>Caldicellulosiruptorales</taxon>
        <taxon>Caldicellulosiruptoraceae</taxon>
        <taxon>Caldicellulosiruptor</taxon>
    </lineage>
</organism>
<protein>
    <submittedName>
        <fullName evidence="1">Quinate 5-dehydrogenase</fullName>
    </submittedName>
</protein>
<evidence type="ECO:0000313" key="2">
    <source>
        <dbReference type="Proteomes" id="UP001164909"/>
    </source>
</evidence>
<reference evidence="1" key="1">
    <citation type="submission" date="2022-12" db="EMBL/GenBank/DDBJ databases">
        <authorList>
            <person name="Bing R.G."/>
            <person name="Willard D.J."/>
            <person name="Manesh M.J.H."/>
            <person name="Laemthong T."/>
            <person name="Crosby J.R."/>
            <person name="Kelly R.M."/>
        </authorList>
    </citation>
    <scope>NUCLEOTIDE SEQUENCE</scope>
    <source>
        <strain evidence="1">DSM 8990</strain>
    </source>
</reference>
<evidence type="ECO:0000313" key="1">
    <source>
        <dbReference type="EMBL" id="WAM34325.1"/>
    </source>
</evidence>
<name>A0ABY7BP69_9FIRM</name>